<comment type="caution">
    <text evidence="3">The sequence shown here is derived from an EMBL/GenBank/DDBJ whole genome shotgun (WGS) entry which is preliminary data.</text>
</comment>
<feature type="transmembrane region" description="Helical" evidence="1">
    <location>
        <begin position="135"/>
        <end position="157"/>
    </location>
</feature>
<dbReference type="Pfam" id="PF06580">
    <property type="entry name" value="His_kinase"/>
    <property type="match status" value="1"/>
</dbReference>
<feature type="transmembrane region" description="Helical" evidence="1">
    <location>
        <begin position="30"/>
        <end position="49"/>
    </location>
</feature>
<dbReference type="GO" id="GO:0000155">
    <property type="term" value="F:phosphorelay sensor kinase activity"/>
    <property type="evidence" value="ECO:0007669"/>
    <property type="project" value="InterPro"/>
</dbReference>
<keyword evidence="1" id="KW-1133">Transmembrane helix</keyword>
<dbReference type="GO" id="GO:0016020">
    <property type="term" value="C:membrane"/>
    <property type="evidence" value="ECO:0007669"/>
    <property type="project" value="InterPro"/>
</dbReference>
<evidence type="ECO:0000259" key="2">
    <source>
        <dbReference type="Pfam" id="PF06580"/>
    </source>
</evidence>
<dbReference type="InterPro" id="IPR036890">
    <property type="entry name" value="HATPase_C_sf"/>
</dbReference>
<keyword evidence="1" id="KW-0472">Membrane</keyword>
<feature type="domain" description="Signal transduction histidine kinase internal region" evidence="2">
    <location>
        <begin position="216"/>
        <end position="293"/>
    </location>
</feature>
<name>A0A644YNC7_9ZZZZ</name>
<evidence type="ECO:0000313" key="3">
    <source>
        <dbReference type="EMBL" id="MPM30016.1"/>
    </source>
</evidence>
<dbReference type="SUPFAM" id="SSF55874">
    <property type="entry name" value="ATPase domain of HSP90 chaperone/DNA topoisomerase II/histidine kinase"/>
    <property type="match status" value="1"/>
</dbReference>
<sequence length="399" mass="45766">MLQRLYSDDGEYQVKQMINKNETGENRTEVFIVVLIFSICLFFLFSEIYKYYGFDVRLKKIRFKVVGRIIESLLVAQIPVIAVLILLAEKFFAGDYREAGMLLLMEYCFVPFAVFSSFLFLALDGLLKHIAKRWISALANLILSFVALFISYQLIYLFVSPELISLSKLSWQVLLVGFIIILYRLYARVQSQKIAGLLQQKELELTKQKELKFKSDLNALQARINPHFLYNSLNSIASLAQNDADKTEQMAISLSKLFRYNLNKEDDLYAAISDEAEMTAIYLGIEKIRFEDKMKFSIDVQESLKSVKVPKFILQPLAENAVKHGISKLTGQGNIDIRVFEKDEKIIVEVADNGPEFPGGLMNGYGLQNVYDKLKLLYKKPFDVEFVNSPQKKVVITLN</sequence>
<evidence type="ECO:0000256" key="1">
    <source>
        <dbReference type="SAM" id="Phobius"/>
    </source>
</evidence>
<feature type="transmembrane region" description="Helical" evidence="1">
    <location>
        <begin position="100"/>
        <end position="123"/>
    </location>
</feature>
<accession>A0A644YNC7</accession>
<dbReference type="InterPro" id="IPR050640">
    <property type="entry name" value="Bact_2-comp_sensor_kinase"/>
</dbReference>
<gene>
    <name evidence="3" type="ORF">SDC9_76558</name>
</gene>
<dbReference type="Gene3D" id="3.30.565.10">
    <property type="entry name" value="Histidine kinase-like ATPase, C-terminal domain"/>
    <property type="match status" value="1"/>
</dbReference>
<dbReference type="PANTHER" id="PTHR34220:SF7">
    <property type="entry name" value="SENSOR HISTIDINE KINASE YPDA"/>
    <property type="match status" value="1"/>
</dbReference>
<proteinExistence type="predicted"/>
<dbReference type="EMBL" id="VSSQ01005670">
    <property type="protein sequence ID" value="MPM30016.1"/>
    <property type="molecule type" value="Genomic_DNA"/>
</dbReference>
<organism evidence="3">
    <name type="scientific">bioreactor metagenome</name>
    <dbReference type="NCBI Taxonomy" id="1076179"/>
    <lineage>
        <taxon>unclassified sequences</taxon>
        <taxon>metagenomes</taxon>
        <taxon>ecological metagenomes</taxon>
    </lineage>
</organism>
<feature type="transmembrane region" description="Helical" evidence="1">
    <location>
        <begin position="169"/>
        <end position="186"/>
    </location>
</feature>
<keyword evidence="1" id="KW-0812">Transmembrane</keyword>
<reference evidence="3" key="1">
    <citation type="submission" date="2019-08" db="EMBL/GenBank/DDBJ databases">
        <authorList>
            <person name="Kucharzyk K."/>
            <person name="Murdoch R.W."/>
            <person name="Higgins S."/>
            <person name="Loffler F."/>
        </authorList>
    </citation>
    <scope>NUCLEOTIDE SEQUENCE</scope>
</reference>
<feature type="transmembrane region" description="Helical" evidence="1">
    <location>
        <begin position="69"/>
        <end position="88"/>
    </location>
</feature>
<dbReference type="PANTHER" id="PTHR34220">
    <property type="entry name" value="SENSOR HISTIDINE KINASE YPDA"/>
    <property type="match status" value="1"/>
</dbReference>
<dbReference type="AlphaFoldDB" id="A0A644YNC7"/>
<protein>
    <recommendedName>
        <fullName evidence="2">Signal transduction histidine kinase internal region domain-containing protein</fullName>
    </recommendedName>
</protein>
<dbReference type="InterPro" id="IPR010559">
    <property type="entry name" value="Sig_transdc_His_kin_internal"/>
</dbReference>